<evidence type="ECO:0000313" key="1">
    <source>
        <dbReference type="EMBL" id="KZN62427.1"/>
    </source>
</evidence>
<dbReference type="Proteomes" id="UP000076486">
    <property type="component" value="Unassembled WGS sequence"/>
</dbReference>
<dbReference type="AlphaFoldDB" id="A0A167KBQ7"/>
<protein>
    <submittedName>
        <fullName evidence="1">Uncharacterized protein</fullName>
    </submittedName>
</protein>
<comment type="caution">
    <text evidence="1">The sequence shown here is derived from an EMBL/GenBank/DDBJ whole genome shotgun (WGS) entry which is preliminary data.</text>
</comment>
<accession>A0A167KBQ7</accession>
<dbReference type="EMBL" id="AUYC01000032">
    <property type="protein sequence ID" value="KZN62427.1"/>
    <property type="molecule type" value="Genomic_DNA"/>
</dbReference>
<organism evidence="1 2">
    <name type="scientific">Pseudoalteromonas luteoviolacea CPMOR-1</name>
    <dbReference type="NCBI Taxonomy" id="1365248"/>
    <lineage>
        <taxon>Bacteria</taxon>
        <taxon>Pseudomonadati</taxon>
        <taxon>Pseudomonadota</taxon>
        <taxon>Gammaproteobacteria</taxon>
        <taxon>Alteromonadales</taxon>
        <taxon>Pseudoalteromonadaceae</taxon>
        <taxon>Pseudoalteromonas</taxon>
    </lineage>
</organism>
<gene>
    <name evidence="1" type="ORF">N473_19430</name>
</gene>
<name>A0A167KBQ7_9GAMM</name>
<sequence>MLYLASVKNRREIIRVSKVKLSQDESLSFKINYQLLPKETNQLDLYFSIPIDMGINANTLNEVDYFNANIKCHSAYYSEQLHLPLVRSRFISQSKGQKSDYRVNLNLFCYQIRIALDADVKQTLKLKQAEEFYPAALELVEQSAKLLVKLRRYTPPDNRLKSYFQNADNYLSWHTEQAFLKLLARGPKSSEFSKERGEVIDFCKQENLYREKQSYNSQVTLDDPNRITNKMRLLERLIEYGVVFNKETTNLGANLKRLARGAVTAVIMAFVMYLVLNARSNFEEITVALIALLGVIYGLRETFKDDLTQWAWRKVQKGRPKWRNKFKNSVNDETVCTQTIWLEHIKKKDIPEDVDKLLKKRGRQNRQEANLLHFSCKNQVQIDEFLPGYEEVQQRITFNMSSFVRYLKKGAGKLYSLEGHKVSKNSVERRYQINLVMRFKSGEDSQLERYKLTMNRSEIVAIEQMKD</sequence>
<reference evidence="1 2" key="1">
    <citation type="submission" date="2013-07" db="EMBL/GenBank/DDBJ databases">
        <title>Comparative Genomic and Metabolomic Analysis of Twelve Strains of Pseudoalteromonas luteoviolacea.</title>
        <authorList>
            <person name="Vynne N.G."/>
            <person name="Mansson M."/>
            <person name="Gram L."/>
        </authorList>
    </citation>
    <scope>NUCLEOTIDE SEQUENCE [LARGE SCALE GENOMIC DNA]</scope>
    <source>
        <strain evidence="1 2">CPMOR-1</strain>
    </source>
</reference>
<dbReference type="PATRIC" id="fig|1365248.3.peg.2951"/>
<proteinExistence type="predicted"/>
<evidence type="ECO:0000313" key="2">
    <source>
        <dbReference type="Proteomes" id="UP000076486"/>
    </source>
</evidence>